<proteinExistence type="predicted"/>
<dbReference type="Proteomes" id="UP001240483">
    <property type="component" value="Unassembled WGS sequence"/>
</dbReference>
<feature type="compositionally biased region" description="Low complexity" evidence="1">
    <location>
        <begin position="40"/>
        <end position="75"/>
    </location>
</feature>
<keyword evidence="2" id="KW-1133">Transmembrane helix</keyword>
<dbReference type="EMBL" id="JASODW010000019">
    <property type="protein sequence ID" value="MDK6275958.1"/>
    <property type="molecule type" value="Genomic_DNA"/>
</dbReference>
<accession>A0AAP4C7V4</accession>
<comment type="caution">
    <text evidence="4">The sequence shown here is derived from an EMBL/GenBank/DDBJ whole genome shotgun (WGS) entry which is preliminary data.</text>
</comment>
<evidence type="ECO:0000259" key="3">
    <source>
        <dbReference type="Pfam" id="PF26526"/>
    </source>
</evidence>
<sequence length="241" mass="25646">MAETDPLGRSWKLWGGILAFIVVIVIAGLVIFPRVNSEPETAPTAAAPSVPVESASPPSPSNSPSASASASKPASGDCPALSTDNSFPNDAPEAEWKRHPVGMLLPVSAEHGPAKMDGDFWRCFSHTPSGAVFAGLTLSLEFSGAGIIEAAVESPERDQLFAQQMAVENDSEYPLISGYRIMHSSDDAASIEYIAPVGSQYVSIRIDLLWDENANDWRVDLSSGEPASVIVNDPSTFTDWK</sequence>
<name>A0AAP4C7V4_9MICC</name>
<feature type="transmembrane region" description="Helical" evidence="2">
    <location>
        <begin position="13"/>
        <end position="32"/>
    </location>
</feature>
<reference evidence="4" key="1">
    <citation type="submission" date="2023-05" db="EMBL/GenBank/DDBJ databases">
        <title>Cataloging the Phylogenetic Diversity of Human Bladder Bacteria.</title>
        <authorList>
            <person name="Du J."/>
        </authorList>
    </citation>
    <scope>NUCLEOTIDE SEQUENCE</scope>
    <source>
        <strain evidence="4">UMB9978</strain>
    </source>
</reference>
<evidence type="ECO:0000256" key="2">
    <source>
        <dbReference type="SAM" id="Phobius"/>
    </source>
</evidence>
<organism evidence="4 5">
    <name type="scientific">Pseudoglutamicibacter cumminsii</name>
    <dbReference type="NCBI Taxonomy" id="156979"/>
    <lineage>
        <taxon>Bacteria</taxon>
        <taxon>Bacillati</taxon>
        <taxon>Actinomycetota</taxon>
        <taxon>Actinomycetes</taxon>
        <taxon>Micrococcales</taxon>
        <taxon>Micrococcaceae</taxon>
        <taxon>Pseudoglutamicibacter</taxon>
    </lineage>
</organism>
<evidence type="ECO:0000256" key="1">
    <source>
        <dbReference type="SAM" id="MobiDB-lite"/>
    </source>
</evidence>
<feature type="domain" description="DUF8175" evidence="3">
    <location>
        <begin position="60"/>
        <end position="226"/>
    </location>
</feature>
<dbReference type="RefSeq" id="WP_285333599.1">
    <property type="nucleotide sequence ID" value="NZ_JASODW010000019.1"/>
</dbReference>
<evidence type="ECO:0000313" key="5">
    <source>
        <dbReference type="Proteomes" id="UP001240483"/>
    </source>
</evidence>
<protein>
    <recommendedName>
        <fullName evidence="3">DUF8175 domain-containing protein</fullName>
    </recommendedName>
</protein>
<evidence type="ECO:0000313" key="4">
    <source>
        <dbReference type="EMBL" id="MDK6275958.1"/>
    </source>
</evidence>
<keyword evidence="2" id="KW-0812">Transmembrane</keyword>
<feature type="region of interest" description="Disordered" evidence="1">
    <location>
        <begin position="40"/>
        <end position="93"/>
    </location>
</feature>
<gene>
    <name evidence="4" type="ORF">QP116_09495</name>
</gene>
<dbReference type="Pfam" id="PF26526">
    <property type="entry name" value="DUF8175"/>
    <property type="match status" value="1"/>
</dbReference>
<keyword evidence="2" id="KW-0472">Membrane</keyword>
<dbReference type="AlphaFoldDB" id="A0AAP4C7V4"/>
<dbReference type="InterPro" id="IPR058488">
    <property type="entry name" value="DUF8175"/>
</dbReference>